<proteinExistence type="predicted"/>
<evidence type="ECO:0008006" key="5">
    <source>
        <dbReference type="Google" id="ProtNLM"/>
    </source>
</evidence>
<accession>A0A0P6X6R3</accession>
<evidence type="ECO:0000256" key="1">
    <source>
        <dbReference type="SAM" id="MobiDB-lite"/>
    </source>
</evidence>
<dbReference type="SUPFAM" id="SSF53850">
    <property type="entry name" value="Periplasmic binding protein-like II"/>
    <property type="match status" value="1"/>
</dbReference>
<keyword evidence="2" id="KW-0732">Signal</keyword>
<dbReference type="RefSeq" id="WP_075062018.1">
    <property type="nucleotide sequence ID" value="NZ_LGCL01000016.1"/>
</dbReference>
<evidence type="ECO:0000256" key="2">
    <source>
        <dbReference type="SAM" id="SignalP"/>
    </source>
</evidence>
<sequence length="452" mass="48713">MKRSIYFVSTIVIVLAMLLAGCQQPPAAEPAAEAAAPTTAAEAAPAEATAPAEPAAPAETPVTIRALIRPDEGENVATYAAKFEEMTGNKVVVDFASWAEIHDKTITTLATGGGGYDIIFIPSANVVEFSSGGWFEPINDLITDANRGEWLESVVDMYTIDGDLIAMPWYAGGAHMAYNAAVLEAAGVDPASIVTWDDFMAACRKIKETGAAEFCFSPSAKYPGNFYYNWGTMVLSNGSEFFDEEGAPIFADNDAAVKSLQMIKTGIDEGLFDPAGIALDDYETLIAFGTGKIAFMLNSTWSVTQAAYNADLSTVMDDANLMLIPGNGDVRSAGYLYAGGLGLLKTSENKEVAKEFLVFLTSEEAQKHHAINGANLPTRLSLYEDADIAAAWRGFDVLAQQLTYGEFPPQFGWFEEWRRSAATAVQDVMANRKSPEDAISWLVAETNRIREQ</sequence>
<dbReference type="Pfam" id="PF01547">
    <property type="entry name" value="SBP_bac_1"/>
    <property type="match status" value="1"/>
</dbReference>
<feature type="chain" id="PRO_5006132874" description="ABC transporter substrate-binding protein" evidence="2">
    <location>
        <begin position="28"/>
        <end position="452"/>
    </location>
</feature>
<dbReference type="PROSITE" id="PS51257">
    <property type="entry name" value="PROKAR_LIPOPROTEIN"/>
    <property type="match status" value="1"/>
</dbReference>
<dbReference type="Gene3D" id="3.40.190.10">
    <property type="entry name" value="Periplasmic binding protein-like II"/>
    <property type="match status" value="1"/>
</dbReference>
<dbReference type="PANTHER" id="PTHR43649">
    <property type="entry name" value="ARABINOSE-BINDING PROTEIN-RELATED"/>
    <property type="match status" value="1"/>
</dbReference>
<organism evidence="3 4">
    <name type="scientific">Ornatilinea apprima</name>
    <dbReference type="NCBI Taxonomy" id="1134406"/>
    <lineage>
        <taxon>Bacteria</taxon>
        <taxon>Bacillati</taxon>
        <taxon>Chloroflexota</taxon>
        <taxon>Anaerolineae</taxon>
        <taxon>Anaerolineales</taxon>
        <taxon>Anaerolineaceae</taxon>
        <taxon>Ornatilinea</taxon>
    </lineage>
</organism>
<name>A0A0P6X6R3_9CHLR</name>
<dbReference type="STRING" id="1134406.ADN00_05770"/>
<dbReference type="AlphaFoldDB" id="A0A0P6X6R3"/>
<gene>
    <name evidence="3" type="ORF">ADN00_05770</name>
</gene>
<dbReference type="InterPro" id="IPR006059">
    <property type="entry name" value="SBP"/>
</dbReference>
<evidence type="ECO:0000313" key="4">
    <source>
        <dbReference type="Proteomes" id="UP000050417"/>
    </source>
</evidence>
<reference evidence="3 4" key="1">
    <citation type="submission" date="2015-07" db="EMBL/GenBank/DDBJ databases">
        <title>Genome sequence of Ornatilinea apprima DSM 23815.</title>
        <authorList>
            <person name="Hemp J."/>
            <person name="Ward L.M."/>
            <person name="Pace L.A."/>
            <person name="Fischer W.W."/>
        </authorList>
    </citation>
    <scope>NUCLEOTIDE SEQUENCE [LARGE SCALE GENOMIC DNA]</scope>
    <source>
        <strain evidence="3 4">P3M-1</strain>
    </source>
</reference>
<dbReference type="InterPro" id="IPR050490">
    <property type="entry name" value="Bact_solute-bd_prot1"/>
</dbReference>
<dbReference type="Proteomes" id="UP000050417">
    <property type="component" value="Unassembled WGS sequence"/>
</dbReference>
<dbReference type="OrthoDB" id="9808332at2"/>
<comment type="caution">
    <text evidence="3">The sequence shown here is derived from an EMBL/GenBank/DDBJ whole genome shotgun (WGS) entry which is preliminary data.</text>
</comment>
<feature type="signal peptide" evidence="2">
    <location>
        <begin position="1"/>
        <end position="27"/>
    </location>
</feature>
<keyword evidence="4" id="KW-1185">Reference proteome</keyword>
<protein>
    <recommendedName>
        <fullName evidence="5">ABC transporter substrate-binding protein</fullName>
    </recommendedName>
</protein>
<feature type="region of interest" description="Disordered" evidence="1">
    <location>
        <begin position="30"/>
        <end position="58"/>
    </location>
</feature>
<dbReference type="PANTHER" id="PTHR43649:SF12">
    <property type="entry name" value="DIACETYLCHITOBIOSE BINDING PROTEIN DASA"/>
    <property type="match status" value="1"/>
</dbReference>
<evidence type="ECO:0000313" key="3">
    <source>
        <dbReference type="EMBL" id="KPL78747.1"/>
    </source>
</evidence>
<dbReference type="EMBL" id="LGCL01000016">
    <property type="protein sequence ID" value="KPL78747.1"/>
    <property type="molecule type" value="Genomic_DNA"/>
</dbReference>
<dbReference type="CDD" id="cd13585">
    <property type="entry name" value="PBP2_TMBP_like"/>
    <property type="match status" value="1"/>
</dbReference>